<comment type="similarity">
    <text evidence="8 9">Belongs to the TrpA family.</text>
</comment>
<dbReference type="SUPFAM" id="SSF51366">
    <property type="entry name" value="Ribulose-phoshate binding barrel"/>
    <property type="match status" value="1"/>
</dbReference>
<dbReference type="RefSeq" id="YP_009394492.1">
    <property type="nucleotide sequence ID" value="NC_035273.1"/>
</dbReference>
<evidence type="ECO:0000256" key="3">
    <source>
        <dbReference type="ARBA" id="ARBA00022605"/>
    </source>
</evidence>
<dbReference type="Gene3D" id="3.20.20.70">
    <property type="entry name" value="Aldolase class I"/>
    <property type="match status" value="1"/>
</dbReference>
<evidence type="ECO:0000313" key="10">
    <source>
        <dbReference type="EMBL" id="ARW63054.1"/>
    </source>
</evidence>
<dbReference type="AlphaFoldDB" id="A0A1Z1MBC0"/>
<keyword evidence="10" id="KW-0150">Chloroplast</keyword>
<keyword evidence="6 8" id="KW-0456">Lyase</keyword>
<evidence type="ECO:0000256" key="1">
    <source>
        <dbReference type="ARBA" id="ARBA00004733"/>
    </source>
</evidence>
<dbReference type="CDD" id="cd04724">
    <property type="entry name" value="Tryptophan_synthase_alpha"/>
    <property type="match status" value="1"/>
</dbReference>
<dbReference type="GeneID" id="33356364"/>
<evidence type="ECO:0000256" key="6">
    <source>
        <dbReference type="ARBA" id="ARBA00023239"/>
    </source>
</evidence>
<keyword evidence="5 8" id="KW-0057">Aromatic amino acid biosynthesis</keyword>
<sequence>MNYISNILYQNSKKSVCSFIPFLTAGYPSVDLTVKSLYVLDQEGADSIELGIPYSDALADGPLIQEASKVAINNGVNVDTIIKILDQIYLKIHTPIIIFTYYNPILVKGVNNFIATISKLGVKGLVIPDLPFEEADYIIYVCHIYKIELILFISPTSSRNRIINIIDKSPGCLYLVSSTGVTGIRDSMDENINYVSNQIVQNSDKMVMIGFGISNPEQVKNIIQSPLNVNGIVVGSAFTKIFTSYCNDTTINLIDSVRSFCREMKSATF</sequence>
<dbReference type="EMBL" id="MF101426">
    <property type="protein sequence ID" value="ARW63054.1"/>
    <property type="molecule type" value="Genomic_DNA"/>
</dbReference>
<dbReference type="InterPro" id="IPR018204">
    <property type="entry name" value="Trp_synthase_alpha_AS"/>
</dbReference>
<dbReference type="InterPro" id="IPR002028">
    <property type="entry name" value="Trp_synthase_suA"/>
</dbReference>
<dbReference type="Pfam" id="PF00290">
    <property type="entry name" value="Trp_syntA"/>
    <property type="match status" value="1"/>
</dbReference>
<gene>
    <name evidence="8 10" type="primary">trpA</name>
</gene>
<dbReference type="PROSITE" id="PS00167">
    <property type="entry name" value="TRP_SYNTHASE_ALPHA"/>
    <property type="match status" value="1"/>
</dbReference>
<name>A0A1Z1MBC0_9FLOR</name>
<dbReference type="GO" id="GO:0009507">
    <property type="term" value="C:chloroplast"/>
    <property type="evidence" value="ECO:0007669"/>
    <property type="project" value="UniProtKB-SubCell"/>
</dbReference>
<dbReference type="UniPathway" id="UPA00035">
    <property type="reaction ID" value="UER00044"/>
</dbReference>
<feature type="active site" description="Proton acceptor" evidence="8">
    <location>
        <position position="60"/>
    </location>
</feature>
<dbReference type="NCBIfam" id="TIGR00262">
    <property type="entry name" value="trpA"/>
    <property type="match status" value="1"/>
</dbReference>
<dbReference type="PANTHER" id="PTHR43406">
    <property type="entry name" value="TRYPTOPHAN SYNTHASE, ALPHA CHAIN"/>
    <property type="match status" value="1"/>
</dbReference>
<evidence type="ECO:0000256" key="4">
    <source>
        <dbReference type="ARBA" id="ARBA00022822"/>
    </source>
</evidence>
<dbReference type="PANTHER" id="PTHR43406:SF1">
    <property type="entry name" value="TRYPTOPHAN SYNTHASE ALPHA CHAIN, CHLOROPLASTIC"/>
    <property type="match status" value="1"/>
</dbReference>
<dbReference type="EC" id="4.2.1.20" evidence="8"/>
<evidence type="ECO:0000256" key="5">
    <source>
        <dbReference type="ARBA" id="ARBA00023141"/>
    </source>
</evidence>
<dbReference type="InterPro" id="IPR011060">
    <property type="entry name" value="RibuloseP-bd_barrel"/>
</dbReference>
<evidence type="ECO:0000256" key="2">
    <source>
        <dbReference type="ARBA" id="ARBA00011270"/>
    </source>
</evidence>
<protein>
    <recommendedName>
        <fullName evidence="8">Tryptophan synthase alpha chain</fullName>
        <ecNumber evidence="8">4.2.1.20</ecNumber>
    </recommendedName>
</protein>
<feature type="active site" description="Proton acceptor" evidence="8">
    <location>
        <position position="49"/>
    </location>
</feature>
<comment type="function">
    <text evidence="8">The alpha subunit is responsible for the aldol cleavage of indoleglycerol phosphate to indole and glyceraldehyde 3-phosphate.</text>
</comment>
<proteinExistence type="inferred from homology"/>
<reference evidence="10" key="1">
    <citation type="journal article" date="2017" name="J. Phycol.">
        <title>Analysis of chloroplast genomes and a supermatrix inform reclassification of the Rhodomelaceae (Rhodophyta).</title>
        <authorList>
            <person name="Diaz-Tapia P."/>
            <person name="Maggs C.A."/>
            <person name="West J.A."/>
            <person name="Verbruggen H."/>
        </authorList>
    </citation>
    <scope>NUCLEOTIDE SEQUENCE</scope>
    <source>
        <strain evidence="10">PD546</strain>
    </source>
</reference>
<dbReference type="GO" id="GO:0005829">
    <property type="term" value="C:cytosol"/>
    <property type="evidence" value="ECO:0007669"/>
    <property type="project" value="TreeGrafter"/>
</dbReference>
<accession>A0A1Z1MBC0</accession>
<keyword evidence="10" id="KW-0934">Plastid</keyword>
<geneLocation type="chloroplast" evidence="10"/>
<evidence type="ECO:0000256" key="8">
    <source>
        <dbReference type="HAMAP-Rule" id="MF_00131"/>
    </source>
</evidence>
<dbReference type="InterPro" id="IPR013785">
    <property type="entry name" value="Aldolase_TIM"/>
</dbReference>
<evidence type="ECO:0000256" key="9">
    <source>
        <dbReference type="RuleBase" id="RU003662"/>
    </source>
</evidence>
<evidence type="ECO:0000256" key="7">
    <source>
        <dbReference type="ARBA" id="ARBA00049047"/>
    </source>
</evidence>
<dbReference type="HAMAP" id="MF_00131">
    <property type="entry name" value="Trp_synth_alpha"/>
    <property type="match status" value="1"/>
</dbReference>
<organism evidence="10">
    <name type="scientific">Vertebrata thuyoides</name>
    <dbReference type="NCBI Taxonomy" id="2006970"/>
    <lineage>
        <taxon>Eukaryota</taxon>
        <taxon>Rhodophyta</taxon>
        <taxon>Florideophyceae</taxon>
        <taxon>Rhodymeniophycidae</taxon>
        <taxon>Ceramiales</taxon>
        <taxon>Rhodomelaceae</taxon>
        <taxon>Polysiphonioideae</taxon>
        <taxon>Vertebrata</taxon>
    </lineage>
</organism>
<comment type="catalytic activity">
    <reaction evidence="7 8">
        <text>(1S,2R)-1-C-(indol-3-yl)glycerol 3-phosphate + L-serine = D-glyceraldehyde 3-phosphate + L-tryptophan + H2O</text>
        <dbReference type="Rhea" id="RHEA:10532"/>
        <dbReference type="ChEBI" id="CHEBI:15377"/>
        <dbReference type="ChEBI" id="CHEBI:33384"/>
        <dbReference type="ChEBI" id="CHEBI:57912"/>
        <dbReference type="ChEBI" id="CHEBI:58866"/>
        <dbReference type="ChEBI" id="CHEBI:59776"/>
        <dbReference type="EC" id="4.2.1.20"/>
    </reaction>
</comment>
<comment type="subcellular location">
    <subcellularLocation>
        <location evidence="8">Plastid</location>
        <location evidence="8">Chloroplast</location>
    </subcellularLocation>
</comment>
<keyword evidence="4 8" id="KW-0822">Tryptophan biosynthesis</keyword>
<dbReference type="GO" id="GO:0004834">
    <property type="term" value="F:tryptophan synthase activity"/>
    <property type="evidence" value="ECO:0007669"/>
    <property type="project" value="UniProtKB-UniRule"/>
</dbReference>
<comment type="subunit">
    <text evidence="2 8">Tetramer of two alpha and two beta chains.</text>
</comment>
<keyword evidence="3 8" id="KW-0028">Amino-acid biosynthesis</keyword>
<comment type="pathway">
    <text evidence="1 8">Amino-acid biosynthesis; L-tryptophan biosynthesis; L-tryptophan from chorismate: step 5/5.</text>
</comment>